<organism evidence="1">
    <name type="scientific">marine sediment metagenome</name>
    <dbReference type="NCBI Taxonomy" id="412755"/>
    <lineage>
        <taxon>unclassified sequences</taxon>
        <taxon>metagenomes</taxon>
        <taxon>ecological metagenomes</taxon>
    </lineage>
</organism>
<dbReference type="EMBL" id="LAZR01052675">
    <property type="protein sequence ID" value="KKK82434.1"/>
    <property type="molecule type" value="Genomic_DNA"/>
</dbReference>
<name>A0A0F9AVF3_9ZZZZ</name>
<evidence type="ECO:0000313" key="1">
    <source>
        <dbReference type="EMBL" id="KKK82434.1"/>
    </source>
</evidence>
<proteinExistence type="predicted"/>
<dbReference type="AlphaFoldDB" id="A0A0F9AVF3"/>
<feature type="non-terminal residue" evidence="1">
    <location>
        <position position="409"/>
    </location>
</feature>
<reference evidence="1" key="1">
    <citation type="journal article" date="2015" name="Nature">
        <title>Complex archaea that bridge the gap between prokaryotes and eukaryotes.</title>
        <authorList>
            <person name="Spang A."/>
            <person name="Saw J.H."/>
            <person name="Jorgensen S.L."/>
            <person name="Zaremba-Niedzwiedzka K."/>
            <person name="Martijn J."/>
            <person name="Lind A.E."/>
            <person name="van Eijk R."/>
            <person name="Schleper C."/>
            <person name="Guy L."/>
            <person name="Ettema T.J."/>
        </authorList>
    </citation>
    <scope>NUCLEOTIDE SEQUENCE</scope>
</reference>
<sequence>PPTGLNNLLTNAGFGVWSNSDAIFIASDGMGQSGVSADISGTSLTVTGSGATQAGTSPGWIVGDHIGLWVNSSVSWVGTAPSGNSIYEIVTRTDGLNYVLDRAITGLTLPPTGSSGVTNVHLVVPGVTAASDDNMDGWHRPSATLDLFRAPISGVSKEGSLYSVYVIKGDNTAENFFWPKTIFDKIEHYKRYLGRTVTIGLYVKTWASSNSRITIVRGSGSSASDYHPGDGEWRWLEVTRAHTAGDNELRIAFNFDKDSGDTAYVTRPCLAYGSFIGEGNCLNQIGEVIRFETDVIAINYNFGAGGVLIDVDASLNIEVESELKIPKGISEIYTTLKAIDSAPADNIGVWMGPDSNYTAQDIGDVGLFLNTNVVADKPSTNNGWVRTVIGGHDPWLFLNGSGAATLDLE</sequence>
<comment type="caution">
    <text evidence="1">The sequence shown here is derived from an EMBL/GenBank/DDBJ whole genome shotgun (WGS) entry which is preliminary data.</text>
</comment>
<gene>
    <name evidence="1" type="ORF">LCGC14_2803430</name>
</gene>
<accession>A0A0F9AVF3</accession>
<feature type="non-terminal residue" evidence="1">
    <location>
        <position position="1"/>
    </location>
</feature>
<protein>
    <submittedName>
        <fullName evidence="1">Uncharacterized protein</fullName>
    </submittedName>
</protein>